<dbReference type="GO" id="GO:0032259">
    <property type="term" value="P:methylation"/>
    <property type="evidence" value="ECO:0007669"/>
    <property type="project" value="InterPro"/>
</dbReference>
<sequence>MDTTFEGTYALAMNNANSMTNRKSGSEQAILTCGRDVNSGLVELRKKLVGVHGIGVMERYCSTKSVRASLRMGALTTDRFSAYRVQRPASYRDASSIDWHLNSDDDGGLGFLIGFSAYRPDGIFSRVRRPASYWDASSIDWHPNIDEDGYWDLYGFSNSEIRTMEIELMQWYLGRQEGPVQGSTPTALDVLDLHLFANWGAVLAPTVLNPYAPAEHLSVVDTLAMDSQLSLNSSGMPQAAPSLSSIQIITSEPNVAKYKDLPAIKVNFPKWHDLLHDSRDILCAEVYADTSVPRVIDVDDTWAEGARVDYWGNEVLSEVFGMHMHWAARQPNGQTLMPEAVLHLEIPHLHHIVGDILSIKRRRAKSDAIAYIDPPYNPDAGKALDLGYRLWQWVPTSAATTAFQNAIVQPRPPMRPTNAQEAASRARLLLDKNRFLHLSAMDSEGNLIQDFSNPVLAELVFQTWYEGVEHHAAGHHSTARGMRKLYKQHYPNTKIPFFMTRPPIRCIAMVAAAANYVLMNRAEHEKIAKKKKAKNGKKAVIKFSCDPFSGFCSDVVEAMSALKGVALDHFSAFWDGFVERRVLIIETTSPIEPIAPATTEPVPLSFPAILRNPALTSRFAHFHEELELRTSAPAKKVSKRENKEGNYILPLG</sequence>
<gene>
    <name evidence="2" type="ORF">EW146_g7961</name>
</gene>
<keyword evidence="3" id="KW-1185">Reference proteome</keyword>
<reference evidence="2 3" key="1">
    <citation type="submission" date="2019-02" db="EMBL/GenBank/DDBJ databases">
        <title>Genome sequencing of the rare red list fungi Bondarzewia mesenterica.</title>
        <authorList>
            <person name="Buettner E."/>
            <person name="Kellner H."/>
        </authorList>
    </citation>
    <scope>NUCLEOTIDE SEQUENCE [LARGE SCALE GENOMIC DNA]</scope>
    <source>
        <strain evidence="2 3">DSM 108281</strain>
    </source>
</reference>
<organism evidence="2 3">
    <name type="scientific">Bondarzewia mesenterica</name>
    <dbReference type="NCBI Taxonomy" id="1095465"/>
    <lineage>
        <taxon>Eukaryota</taxon>
        <taxon>Fungi</taxon>
        <taxon>Dikarya</taxon>
        <taxon>Basidiomycota</taxon>
        <taxon>Agaricomycotina</taxon>
        <taxon>Agaricomycetes</taxon>
        <taxon>Russulales</taxon>
        <taxon>Bondarzewiaceae</taxon>
        <taxon>Bondarzewia</taxon>
    </lineage>
</organism>
<dbReference type="EMBL" id="SGPL01000501">
    <property type="protein sequence ID" value="THH11688.1"/>
    <property type="molecule type" value="Genomic_DNA"/>
</dbReference>
<dbReference type="OrthoDB" id="10256743at2759"/>
<comment type="caution">
    <text evidence="2">The sequence shown here is derived from an EMBL/GenBank/DDBJ whole genome shotgun (WGS) entry which is preliminary data.</text>
</comment>
<proteinExistence type="predicted"/>
<protein>
    <recommendedName>
        <fullName evidence="1">DUF6532 domain-containing protein</fullName>
    </recommendedName>
</protein>
<dbReference type="PROSITE" id="PS00092">
    <property type="entry name" value="N6_MTASE"/>
    <property type="match status" value="1"/>
</dbReference>
<dbReference type="Proteomes" id="UP000310158">
    <property type="component" value="Unassembled WGS sequence"/>
</dbReference>
<dbReference type="AlphaFoldDB" id="A0A4S4LJY2"/>
<accession>A0A4S4LJY2</accession>
<dbReference type="InterPro" id="IPR002052">
    <property type="entry name" value="DNA_methylase_N6_adenine_CS"/>
</dbReference>
<evidence type="ECO:0000313" key="2">
    <source>
        <dbReference type="EMBL" id="THH11688.1"/>
    </source>
</evidence>
<dbReference type="InterPro" id="IPR045341">
    <property type="entry name" value="DUF6532"/>
</dbReference>
<name>A0A4S4LJY2_9AGAM</name>
<dbReference type="Pfam" id="PF20149">
    <property type="entry name" value="DUF6532"/>
    <property type="match status" value="1"/>
</dbReference>
<feature type="domain" description="DUF6532" evidence="1">
    <location>
        <begin position="418"/>
        <end position="530"/>
    </location>
</feature>
<evidence type="ECO:0000313" key="3">
    <source>
        <dbReference type="Proteomes" id="UP000310158"/>
    </source>
</evidence>
<dbReference type="GO" id="GO:0008168">
    <property type="term" value="F:methyltransferase activity"/>
    <property type="evidence" value="ECO:0007669"/>
    <property type="project" value="InterPro"/>
</dbReference>
<evidence type="ECO:0000259" key="1">
    <source>
        <dbReference type="Pfam" id="PF20149"/>
    </source>
</evidence>
<dbReference type="GO" id="GO:0003676">
    <property type="term" value="F:nucleic acid binding"/>
    <property type="evidence" value="ECO:0007669"/>
    <property type="project" value="InterPro"/>
</dbReference>